<name>A0A453DG36_AEGTS</name>
<feature type="transmembrane region" description="Helical" evidence="1">
    <location>
        <begin position="42"/>
        <end position="60"/>
    </location>
</feature>
<sequence>EVPDNLNIFIENLNMIYITGHCLLPVPRTVGIAVLDQHYSELNSYTSLPFVMLILCYFSVYRRKGAASNTAQELSLVFQEIMS</sequence>
<reference evidence="2" key="5">
    <citation type="journal article" date="2021" name="G3 (Bethesda)">
        <title>Aegilops tauschii genome assembly Aet v5.0 features greater sequence contiguity and improved annotation.</title>
        <authorList>
            <person name="Wang L."/>
            <person name="Zhu T."/>
            <person name="Rodriguez J.C."/>
            <person name="Deal K.R."/>
            <person name="Dubcovsky J."/>
            <person name="McGuire P.E."/>
            <person name="Lux T."/>
            <person name="Spannagl M."/>
            <person name="Mayer K.F.X."/>
            <person name="Baldrich P."/>
            <person name="Meyers B.C."/>
            <person name="Huo N."/>
            <person name="Gu Y.Q."/>
            <person name="Zhou H."/>
            <person name="Devos K.M."/>
            <person name="Bennetzen J.L."/>
            <person name="Unver T."/>
            <person name="Budak H."/>
            <person name="Gulick P.J."/>
            <person name="Galiba G."/>
            <person name="Kalapos B."/>
            <person name="Nelson D.R."/>
            <person name="Li P."/>
            <person name="You F.M."/>
            <person name="Luo M.C."/>
            <person name="Dvorak J."/>
        </authorList>
    </citation>
    <scope>NUCLEOTIDE SEQUENCE [LARGE SCALE GENOMIC DNA]</scope>
    <source>
        <strain evidence="2">cv. AL8/78</strain>
    </source>
</reference>
<protein>
    <submittedName>
        <fullName evidence="2">Uncharacterized protein</fullName>
    </submittedName>
</protein>
<dbReference type="AlphaFoldDB" id="A0A453DG36"/>
<reference evidence="2" key="3">
    <citation type="journal article" date="2017" name="Nature">
        <title>Genome sequence of the progenitor of the wheat D genome Aegilops tauschii.</title>
        <authorList>
            <person name="Luo M.C."/>
            <person name="Gu Y.Q."/>
            <person name="Puiu D."/>
            <person name="Wang H."/>
            <person name="Twardziok S.O."/>
            <person name="Deal K.R."/>
            <person name="Huo N."/>
            <person name="Zhu T."/>
            <person name="Wang L."/>
            <person name="Wang Y."/>
            <person name="McGuire P.E."/>
            <person name="Liu S."/>
            <person name="Long H."/>
            <person name="Ramasamy R.K."/>
            <person name="Rodriguez J.C."/>
            <person name="Van S.L."/>
            <person name="Yuan L."/>
            <person name="Wang Z."/>
            <person name="Xia Z."/>
            <person name="Xiao L."/>
            <person name="Anderson O.D."/>
            <person name="Ouyang S."/>
            <person name="Liang Y."/>
            <person name="Zimin A.V."/>
            <person name="Pertea G."/>
            <person name="Qi P."/>
            <person name="Bennetzen J.L."/>
            <person name="Dai X."/>
            <person name="Dawson M.W."/>
            <person name="Muller H.G."/>
            <person name="Kugler K."/>
            <person name="Rivarola-Duarte L."/>
            <person name="Spannagl M."/>
            <person name="Mayer K.F.X."/>
            <person name="Lu F.H."/>
            <person name="Bevan M.W."/>
            <person name="Leroy P."/>
            <person name="Li P."/>
            <person name="You F.M."/>
            <person name="Sun Q."/>
            <person name="Liu Z."/>
            <person name="Lyons E."/>
            <person name="Wicker T."/>
            <person name="Salzberg S.L."/>
            <person name="Devos K.M."/>
            <person name="Dvorak J."/>
        </authorList>
    </citation>
    <scope>NUCLEOTIDE SEQUENCE [LARGE SCALE GENOMIC DNA]</scope>
    <source>
        <strain evidence="2">cv. AL8/78</strain>
    </source>
</reference>
<organism evidence="2 3">
    <name type="scientific">Aegilops tauschii subsp. strangulata</name>
    <name type="common">Goatgrass</name>
    <dbReference type="NCBI Taxonomy" id="200361"/>
    <lineage>
        <taxon>Eukaryota</taxon>
        <taxon>Viridiplantae</taxon>
        <taxon>Streptophyta</taxon>
        <taxon>Embryophyta</taxon>
        <taxon>Tracheophyta</taxon>
        <taxon>Spermatophyta</taxon>
        <taxon>Magnoliopsida</taxon>
        <taxon>Liliopsida</taxon>
        <taxon>Poales</taxon>
        <taxon>Poaceae</taxon>
        <taxon>BOP clade</taxon>
        <taxon>Pooideae</taxon>
        <taxon>Triticodae</taxon>
        <taxon>Triticeae</taxon>
        <taxon>Triticinae</taxon>
        <taxon>Aegilops</taxon>
    </lineage>
</organism>
<dbReference type="Proteomes" id="UP000015105">
    <property type="component" value="Chromosome 2D"/>
</dbReference>
<keyword evidence="3" id="KW-1185">Reference proteome</keyword>
<proteinExistence type="predicted"/>
<reference evidence="3" key="2">
    <citation type="journal article" date="2017" name="Nat. Plants">
        <title>The Aegilops tauschii genome reveals multiple impacts of transposons.</title>
        <authorList>
            <person name="Zhao G."/>
            <person name="Zou C."/>
            <person name="Li K."/>
            <person name="Wang K."/>
            <person name="Li T."/>
            <person name="Gao L."/>
            <person name="Zhang X."/>
            <person name="Wang H."/>
            <person name="Yang Z."/>
            <person name="Liu X."/>
            <person name="Jiang W."/>
            <person name="Mao L."/>
            <person name="Kong X."/>
            <person name="Jiao Y."/>
            <person name="Jia J."/>
        </authorList>
    </citation>
    <scope>NUCLEOTIDE SEQUENCE [LARGE SCALE GENOMIC DNA]</scope>
    <source>
        <strain evidence="3">cv. AL8/78</strain>
    </source>
</reference>
<evidence type="ECO:0000256" key="1">
    <source>
        <dbReference type="SAM" id="Phobius"/>
    </source>
</evidence>
<keyword evidence="1" id="KW-0812">Transmembrane</keyword>
<evidence type="ECO:0000313" key="2">
    <source>
        <dbReference type="EnsemblPlants" id="AET2Gv21231100.3"/>
    </source>
</evidence>
<dbReference type="EnsemblPlants" id="AET2Gv21231100.3">
    <property type="protein sequence ID" value="AET2Gv21231100.3"/>
    <property type="gene ID" value="AET2Gv21231100"/>
</dbReference>
<keyword evidence="1" id="KW-1133">Transmembrane helix</keyword>
<accession>A0A453DG36</accession>
<dbReference type="Gramene" id="AET2Gv21231100.3">
    <property type="protein sequence ID" value="AET2Gv21231100.3"/>
    <property type="gene ID" value="AET2Gv21231100"/>
</dbReference>
<reference evidence="3" key="1">
    <citation type="journal article" date="2014" name="Science">
        <title>Ancient hybridizations among the ancestral genomes of bread wheat.</title>
        <authorList>
            <consortium name="International Wheat Genome Sequencing Consortium,"/>
            <person name="Marcussen T."/>
            <person name="Sandve S.R."/>
            <person name="Heier L."/>
            <person name="Spannagl M."/>
            <person name="Pfeifer M."/>
            <person name="Jakobsen K.S."/>
            <person name="Wulff B.B."/>
            <person name="Steuernagel B."/>
            <person name="Mayer K.F."/>
            <person name="Olsen O.A."/>
        </authorList>
    </citation>
    <scope>NUCLEOTIDE SEQUENCE [LARGE SCALE GENOMIC DNA]</scope>
    <source>
        <strain evidence="3">cv. AL8/78</strain>
    </source>
</reference>
<reference evidence="2" key="4">
    <citation type="submission" date="2019-03" db="UniProtKB">
        <authorList>
            <consortium name="EnsemblPlants"/>
        </authorList>
    </citation>
    <scope>IDENTIFICATION</scope>
</reference>
<evidence type="ECO:0000313" key="3">
    <source>
        <dbReference type="Proteomes" id="UP000015105"/>
    </source>
</evidence>
<keyword evidence="1" id="KW-0472">Membrane</keyword>